<dbReference type="EMBL" id="JSUQ01000001">
    <property type="protein sequence ID" value="KHQ55361.1"/>
    <property type="molecule type" value="Genomic_DNA"/>
</dbReference>
<keyword evidence="1" id="KW-0808">Transferase</keyword>
<keyword evidence="2 3" id="KW-0520">NAD</keyword>
<feature type="binding site" evidence="3 4">
    <location>
        <position position="117"/>
    </location>
    <ligand>
        <name>Zn(2+)</name>
        <dbReference type="ChEBI" id="CHEBI:29105"/>
    </ligand>
</feature>
<dbReference type="Pfam" id="PF02146">
    <property type="entry name" value="SIR2"/>
    <property type="match status" value="1"/>
</dbReference>
<feature type="binding site" evidence="3 4">
    <location>
        <position position="136"/>
    </location>
    <ligand>
        <name>Zn(2+)</name>
        <dbReference type="ChEBI" id="CHEBI:29105"/>
    </ligand>
</feature>
<keyword evidence="3 4" id="KW-0479">Metal-binding</keyword>
<evidence type="ECO:0000256" key="1">
    <source>
        <dbReference type="ARBA" id="ARBA00022679"/>
    </source>
</evidence>
<dbReference type="PANTHER" id="PTHR11085">
    <property type="entry name" value="NAD-DEPENDENT PROTEIN DEACYLASE SIRTUIN-5, MITOCHONDRIAL-RELATED"/>
    <property type="match status" value="1"/>
</dbReference>
<dbReference type="PANTHER" id="PTHR11085:SF4">
    <property type="entry name" value="NAD-DEPENDENT PROTEIN DEACYLASE"/>
    <property type="match status" value="1"/>
</dbReference>
<dbReference type="OrthoDB" id="9800582at2"/>
<dbReference type="Proteomes" id="UP000030960">
    <property type="component" value="Unassembled WGS sequence"/>
</dbReference>
<dbReference type="PROSITE" id="PS50305">
    <property type="entry name" value="SIRTUIN"/>
    <property type="match status" value="1"/>
</dbReference>
<dbReference type="EC" id="2.3.1.286" evidence="3"/>
<dbReference type="GO" id="GO:0017136">
    <property type="term" value="F:histone deacetylase activity, NAD-dependent"/>
    <property type="evidence" value="ECO:0007669"/>
    <property type="project" value="TreeGrafter"/>
</dbReference>
<feature type="binding site" evidence="3">
    <location>
        <begin position="172"/>
        <end position="174"/>
    </location>
    <ligand>
        <name>NAD(+)</name>
        <dbReference type="ChEBI" id="CHEBI:57540"/>
    </ligand>
</feature>
<dbReference type="HAMAP" id="MF_01121">
    <property type="entry name" value="Sirtuin_ClassIII"/>
    <property type="match status" value="1"/>
</dbReference>
<accession>A0A225QVT7</accession>
<feature type="binding site" evidence="3">
    <location>
        <begin position="89"/>
        <end position="92"/>
    </location>
    <ligand>
        <name>NAD(+)</name>
        <dbReference type="ChEBI" id="CHEBI:57540"/>
    </ligand>
</feature>
<feature type="binding site" evidence="3">
    <location>
        <position position="216"/>
    </location>
    <ligand>
        <name>NAD(+)</name>
        <dbReference type="ChEBI" id="CHEBI:57540"/>
    </ligand>
</feature>
<feature type="binding site" evidence="3">
    <location>
        <begin position="198"/>
        <end position="200"/>
    </location>
    <ligand>
        <name>NAD(+)</name>
        <dbReference type="ChEBI" id="CHEBI:57540"/>
    </ligand>
</feature>
<comment type="catalytic activity">
    <reaction evidence="3">
        <text>N(6)-succinyl-L-lysyl-[protein] + NAD(+) + H2O = 2''-O-succinyl-ADP-D-ribose + nicotinamide + L-lysyl-[protein]</text>
        <dbReference type="Rhea" id="RHEA:47668"/>
        <dbReference type="Rhea" id="RHEA-COMP:9752"/>
        <dbReference type="Rhea" id="RHEA-COMP:11877"/>
        <dbReference type="ChEBI" id="CHEBI:15377"/>
        <dbReference type="ChEBI" id="CHEBI:17154"/>
        <dbReference type="ChEBI" id="CHEBI:29969"/>
        <dbReference type="ChEBI" id="CHEBI:57540"/>
        <dbReference type="ChEBI" id="CHEBI:87830"/>
        <dbReference type="ChEBI" id="CHEBI:87832"/>
    </reaction>
</comment>
<comment type="function">
    <text evidence="3">NAD-dependent lysine deacetylase and desuccinylase that specifically removes acetyl and succinyl groups on target proteins. Modulates the activities of several proteins which are inactive in their acylated form.</text>
</comment>
<feature type="binding site" evidence="3">
    <location>
        <position position="54"/>
    </location>
    <ligand>
        <name>substrate</name>
    </ligand>
</feature>
<keyword evidence="6" id="KW-1185">Reference proteome</keyword>
<dbReference type="InterPro" id="IPR026590">
    <property type="entry name" value="Ssirtuin_cat_dom"/>
</dbReference>
<evidence type="ECO:0000313" key="5">
    <source>
        <dbReference type="EMBL" id="KHQ55361.1"/>
    </source>
</evidence>
<dbReference type="GO" id="GO:0036054">
    <property type="term" value="F:protein-malonyllysine demalonylase activity"/>
    <property type="evidence" value="ECO:0007669"/>
    <property type="project" value="InterPro"/>
</dbReference>
<evidence type="ECO:0000313" key="6">
    <source>
        <dbReference type="Proteomes" id="UP000030960"/>
    </source>
</evidence>
<feature type="active site" description="Proton acceptor" evidence="3 4">
    <location>
        <position position="106"/>
    </location>
</feature>
<gene>
    <name evidence="5" type="primary">cobB_1</name>
    <name evidence="3" type="synonym">cobB</name>
    <name evidence="5" type="ORF">OA50_00397</name>
</gene>
<comment type="subcellular location">
    <subcellularLocation>
        <location evidence="3">Cytoplasm</location>
    </subcellularLocation>
</comment>
<keyword evidence="3" id="KW-0963">Cytoplasm</keyword>
<dbReference type="InterPro" id="IPR003000">
    <property type="entry name" value="Sirtuin"/>
</dbReference>
<sequence>MTGKIVILTGAGLSAESGLGTFRDEDGLWAKHKIEDVATPEGFARNPSLVHDFYNARRRQSAGAAPNAAHEALARLQQYWPGEVILVTQNVDGLHESAGGEAVHMHGTLAGALCAACGHRWTAPETMLPEDPCPACAAPATRPDVVWFGEIPYHMDEIAEHLQDCAIFAAIGTSGQVYPAAGFVVEAALAGAETVELNLERTEVSRAFTRHCMGKATEVVPPWVDSLLARQV</sequence>
<feature type="binding site" evidence="3">
    <location>
        <begin position="10"/>
        <end position="29"/>
    </location>
    <ligand>
        <name>NAD(+)</name>
        <dbReference type="ChEBI" id="CHEBI:57540"/>
    </ligand>
</feature>
<accession>A0A0B3SF96</accession>
<dbReference type="PATRIC" id="fig|1515334.3.peg.400"/>
<dbReference type="SUPFAM" id="SSF52467">
    <property type="entry name" value="DHS-like NAD/FAD-binding domain"/>
    <property type="match status" value="1"/>
</dbReference>
<dbReference type="InterPro" id="IPR050134">
    <property type="entry name" value="NAD-dep_sirtuin_deacylases"/>
</dbReference>
<dbReference type="Gene3D" id="3.40.50.1220">
    <property type="entry name" value="TPP-binding domain"/>
    <property type="match status" value="1"/>
</dbReference>
<organism evidence="5 6">
    <name type="scientific">Mameliella alba</name>
    <dbReference type="NCBI Taxonomy" id="561184"/>
    <lineage>
        <taxon>Bacteria</taxon>
        <taxon>Pseudomonadati</taxon>
        <taxon>Pseudomonadota</taxon>
        <taxon>Alphaproteobacteria</taxon>
        <taxon>Rhodobacterales</taxon>
        <taxon>Roseobacteraceae</taxon>
        <taxon>Mameliella</taxon>
    </lineage>
</organism>
<dbReference type="InterPro" id="IPR026591">
    <property type="entry name" value="Sirtuin_cat_small_dom_sf"/>
</dbReference>
<dbReference type="STRING" id="561184.SAMN05216376_103401"/>
<dbReference type="CDD" id="cd01412">
    <property type="entry name" value="SIRT5_Af1_CobB"/>
    <property type="match status" value="1"/>
</dbReference>
<evidence type="ECO:0000256" key="4">
    <source>
        <dbReference type="PROSITE-ProRule" id="PRU00236"/>
    </source>
</evidence>
<dbReference type="Gene3D" id="3.30.1600.10">
    <property type="entry name" value="SIR2/SIRT2 'Small Domain"/>
    <property type="match status" value="1"/>
</dbReference>
<protein>
    <recommendedName>
        <fullName evidence="3">NAD-dependent protein deacylase</fullName>
        <ecNumber evidence="3">2.3.1.286</ecNumber>
    </recommendedName>
    <alternativeName>
        <fullName evidence="3">Regulatory protein SIR2 homolog</fullName>
    </alternativeName>
</protein>
<dbReference type="AlphaFoldDB" id="A0A0B3SF96"/>
<keyword evidence="3 4" id="KW-0862">Zinc</keyword>
<dbReference type="RefSeq" id="WP_043136622.1">
    <property type="nucleotide sequence ID" value="NZ_JAHVJH010000003.1"/>
</dbReference>
<comment type="catalytic activity">
    <reaction evidence="3">
        <text>N(6)-acetyl-L-lysyl-[protein] + NAD(+) + H2O = 2''-O-acetyl-ADP-D-ribose + nicotinamide + L-lysyl-[protein]</text>
        <dbReference type="Rhea" id="RHEA:43636"/>
        <dbReference type="Rhea" id="RHEA-COMP:9752"/>
        <dbReference type="Rhea" id="RHEA-COMP:10731"/>
        <dbReference type="ChEBI" id="CHEBI:15377"/>
        <dbReference type="ChEBI" id="CHEBI:17154"/>
        <dbReference type="ChEBI" id="CHEBI:29969"/>
        <dbReference type="ChEBI" id="CHEBI:57540"/>
        <dbReference type="ChEBI" id="CHEBI:61930"/>
        <dbReference type="ChEBI" id="CHEBI:83767"/>
        <dbReference type="EC" id="2.3.1.286"/>
    </reaction>
</comment>
<dbReference type="GO" id="GO:0070403">
    <property type="term" value="F:NAD+ binding"/>
    <property type="evidence" value="ECO:0007669"/>
    <property type="project" value="UniProtKB-UniRule"/>
</dbReference>
<comment type="domain">
    <text evidence="3">2 residues (Tyr-54 and Arg-57) present in a large hydrophobic pocket are probably involved in substrate specificity. They are important for desuccinylation activity, but dispensable for deacetylation activity.</text>
</comment>
<comment type="similarity">
    <text evidence="3">Belongs to the sirtuin family. Class III subfamily.</text>
</comment>
<dbReference type="InterPro" id="IPR027546">
    <property type="entry name" value="Sirtuin_class_III"/>
</dbReference>
<reference evidence="5 6" key="1">
    <citation type="submission" date="2014-10" db="EMBL/GenBank/DDBJ databases">
        <title>Genome sequence of Ponticoccus sp. strain UMTAT08 isolated from clonal culture of toxic dinoflagellate Alexandrium tamiyavanichii.</title>
        <authorList>
            <person name="Gan H.Y."/>
            <person name="Muhd D.-D."/>
            <person name="Mohd Noor M.E."/>
            <person name="Yeong Y.S."/>
            <person name="Usup G."/>
        </authorList>
    </citation>
    <scope>NUCLEOTIDE SEQUENCE [LARGE SCALE GENOMIC DNA]</scope>
    <source>
        <strain evidence="5 6">UMTAT08</strain>
    </source>
</reference>
<evidence type="ECO:0000256" key="3">
    <source>
        <dbReference type="HAMAP-Rule" id="MF_01121"/>
    </source>
</evidence>
<keyword evidence="5" id="KW-0378">Hydrolase</keyword>
<dbReference type="GO" id="GO:0008270">
    <property type="term" value="F:zinc ion binding"/>
    <property type="evidence" value="ECO:0007669"/>
    <property type="project" value="UniProtKB-UniRule"/>
</dbReference>
<proteinExistence type="inferred from homology"/>
<evidence type="ECO:0000256" key="2">
    <source>
        <dbReference type="ARBA" id="ARBA00023027"/>
    </source>
</evidence>
<dbReference type="GO" id="GO:0036055">
    <property type="term" value="F:protein-succinyllysine desuccinylase activity"/>
    <property type="evidence" value="ECO:0007669"/>
    <property type="project" value="UniProtKB-UniRule"/>
</dbReference>
<comment type="cofactor">
    <cofactor evidence="3">
        <name>Zn(2+)</name>
        <dbReference type="ChEBI" id="CHEBI:29105"/>
    </cofactor>
    <text evidence="3">Binds 1 zinc ion per subunit.</text>
</comment>
<comment type="caution">
    <text evidence="5">The sequence shown here is derived from an EMBL/GenBank/DDBJ whole genome shotgun (WGS) entry which is preliminary data.</text>
</comment>
<dbReference type="InterPro" id="IPR029035">
    <property type="entry name" value="DHS-like_NAD/FAD-binding_dom"/>
</dbReference>
<dbReference type="GO" id="GO:0005737">
    <property type="term" value="C:cytoplasm"/>
    <property type="evidence" value="ECO:0007669"/>
    <property type="project" value="UniProtKB-SubCell"/>
</dbReference>
<name>A0A0B3SF96_9RHOB</name>
<feature type="binding site" evidence="3">
    <location>
        <position position="57"/>
    </location>
    <ligand>
        <name>substrate</name>
    </ligand>
</feature>
<feature type="binding site" evidence="3 4">
    <location>
        <position position="133"/>
    </location>
    <ligand>
        <name>Zn(2+)</name>
        <dbReference type="ChEBI" id="CHEBI:29105"/>
    </ligand>
</feature>
<feature type="binding site" evidence="3 4">
    <location>
        <position position="114"/>
    </location>
    <ligand>
        <name>Zn(2+)</name>
        <dbReference type="ChEBI" id="CHEBI:29105"/>
    </ligand>
</feature>